<protein>
    <submittedName>
        <fullName evidence="1">Uncharacterized protein</fullName>
    </submittedName>
</protein>
<dbReference type="AlphaFoldDB" id="A0AAD1Y6L5"/>
<comment type="caution">
    <text evidence="1">The sequence shown here is derived from an EMBL/GenBank/DDBJ whole genome shotgun (WGS) entry which is preliminary data.</text>
</comment>
<keyword evidence="2" id="KW-1185">Reference proteome</keyword>
<dbReference type="EMBL" id="CAMPGE010028568">
    <property type="protein sequence ID" value="CAI2386083.1"/>
    <property type="molecule type" value="Genomic_DNA"/>
</dbReference>
<name>A0AAD1Y6L5_EUPCR</name>
<accession>A0AAD1Y6L5</accession>
<gene>
    <name evidence="1" type="ORF">ECRASSUSDP1_LOCUS27685</name>
</gene>
<reference evidence="1" key="1">
    <citation type="submission" date="2023-07" db="EMBL/GenBank/DDBJ databases">
        <authorList>
            <consortium name="AG Swart"/>
            <person name="Singh M."/>
            <person name="Singh A."/>
            <person name="Seah K."/>
            <person name="Emmerich C."/>
        </authorList>
    </citation>
    <scope>NUCLEOTIDE SEQUENCE</scope>
    <source>
        <strain evidence="1">DP1</strain>
    </source>
</reference>
<evidence type="ECO:0000313" key="1">
    <source>
        <dbReference type="EMBL" id="CAI2386083.1"/>
    </source>
</evidence>
<proteinExistence type="predicted"/>
<sequence>MVYLRVLLKSKIDTYNKPVSSFRCIPVILLSDSKEVIYFLRYSPIKDIIFRHGNLYSCCKYQVSRQILVLALNGTYHQ</sequence>
<evidence type="ECO:0000313" key="2">
    <source>
        <dbReference type="Proteomes" id="UP001295684"/>
    </source>
</evidence>
<dbReference type="Proteomes" id="UP001295684">
    <property type="component" value="Unassembled WGS sequence"/>
</dbReference>
<organism evidence="1 2">
    <name type="scientific">Euplotes crassus</name>
    <dbReference type="NCBI Taxonomy" id="5936"/>
    <lineage>
        <taxon>Eukaryota</taxon>
        <taxon>Sar</taxon>
        <taxon>Alveolata</taxon>
        <taxon>Ciliophora</taxon>
        <taxon>Intramacronucleata</taxon>
        <taxon>Spirotrichea</taxon>
        <taxon>Hypotrichia</taxon>
        <taxon>Euplotida</taxon>
        <taxon>Euplotidae</taxon>
        <taxon>Moneuplotes</taxon>
    </lineage>
</organism>